<geneLocation type="plasmid" evidence="6 7">
    <name>P2</name>
</geneLocation>
<keyword evidence="5" id="KW-1133">Transmembrane helix</keyword>
<reference evidence="6 7" key="1">
    <citation type="journal article" date="2012" name="PLoS ONE">
        <title>Genome sequence and transcriptome analysis of the radioresistant bacterium Deinococcus gobiensis: insights into the extreme environmental adaptations.</title>
        <authorList>
            <person name="Yuan M."/>
            <person name="Chen M."/>
            <person name="Zhang W."/>
            <person name="Lu W."/>
            <person name="Wang J."/>
            <person name="Yang M."/>
            <person name="Zhao P."/>
            <person name="Tang R."/>
            <person name="Li X."/>
            <person name="Hao Y."/>
            <person name="Zhou Z."/>
            <person name="Zhan Y."/>
            <person name="Yu H."/>
            <person name="Teng C."/>
            <person name="Yan Y."/>
            <person name="Ping S."/>
            <person name="Wang Y."/>
            <person name="Lin M."/>
        </authorList>
    </citation>
    <scope>NUCLEOTIDE SEQUENCE [LARGE SCALE GENOMIC DNA]</scope>
    <source>
        <strain evidence="7">DSM 21396 / JCM 16679 / CGMCC 1.7299 / I-0</strain>
        <plasmid evidence="6">P2</plasmid>
    </source>
</reference>
<evidence type="ECO:0008006" key="8">
    <source>
        <dbReference type="Google" id="ProtNLM"/>
    </source>
</evidence>
<keyword evidence="5" id="KW-0812">Transmembrane</keyword>
<dbReference type="KEGG" id="dgo:DGo_PB0159"/>
<dbReference type="RefSeq" id="WP_014686524.1">
    <property type="nucleotide sequence ID" value="NC_017791.1"/>
</dbReference>
<dbReference type="AlphaFoldDB" id="H8H1N1"/>
<dbReference type="PANTHER" id="PTHR30093">
    <property type="entry name" value="GENERAL SECRETION PATHWAY PROTEIN G"/>
    <property type="match status" value="1"/>
</dbReference>
<evidence type="ECO:0000256" key="5">
    <source>
        <dbReference type="SAM" id="Phobius"/>
    </source>
</evidence>
<dbReference type="SUPFAM" id="SSF54523">
    <property type="entry name" value="Pili subunits"/>
    <property type="match status" value="1"/>
</dbReference>
<gene>
    <name evidence="6" type="ordered locus">DGo_PB0159</name>
</gene>
<feature type="transmembrane region" description="Helical" evidence="5">
    <location>
        <begin position="6"/>
        <end position="29"/>
    </location>
</feature>
<dbReference type="InterPro" id="IPR012902">
    <property type="entry name" value="N_methyl_site"/>
</dbReference>
<sequence>MHPSRQQGFTLIELLVVIAIIGVLAAIFLPSYQRAQKRPYDAAAAQCGRAIVTNETTYRIENRTFTGDLNALGEDVKEACQDQGVRWNVHAGGVDPNSGSQAINADGNNLAFKVWHPNGTGFFRWWTLSPNPQGSGDRLNRMFDWDGNLR</sequence>
<keyword evidence="7" id="KW-1185">Reference proteome</keyword>
<dbReference type="OrthoDB" id="71738at2"/>
<comment type="subcellular location">
    <subcellularLocation>
        <location evidence="1">Cell outer membrane</location>
        <topology evidence="1">Single-pass membrane protein</topology>
    </subcellularLocation>
    <subcellularLocation>
        <location evidence="2">Periplasm</location>
    </subcellularLocation>
</comment>
<evidence type="ECO:0000256" key="2">
    <source>
        <dbReference type="ARBA" id="ARBA00004418"/>
    </source>
</evidence>
<dbReference type="GO" id="GO:0042597">
    <property type="term" value="C:periplasmic space"/>
    <property type="evidence" value="ECO:0007669"/>
    <property type="project" value="UniProtKB-SubCell"/>
</dbReference>
<protein>
    <recommendedName>
        <fullName evidence="8">Prepilin-type N-terminal cleavage/methylation domain-containing protein</fullName>
    </recommendedName>
</protein>
<dbReference type="Gene3D" id="3.30.700.10">
    <property type="entry name" value="Glycoprotein, Type 4 Pilin"/>
    <property type="match status" value="1"/>
</dbReference>
<evidence type="ECO:0000313" key="6">
    <source>
        <dbReference type="EMBL" id="AFD27428.1"/>
    </source>
</evidence>
<evidence type="ECO:0000256" key="3">
    <source>
        <dbReference type="ARBA" id="ARBA00022764"/>
    </source>
</evidence>
<organism evidence="6 7">
    <name type="scientific">Deinococcus gobiensis (strain DSM 21396 / JCM 16679 / CGMCC 1.7299 / I-0)</name>
    <dbReference type="NCBI Taxonomy" id="745776"/>
    <lineage>
        <taxon>Bacteria</taxon>
        <taxon>Thermotogati</taxon>
        <taxon>Deinococcota</taxon>
        <taxon>Deinococci</taxon>
        <taxon>Deinococcales</taxon>
        <taxon>Deinococcaceae</taxon>
        <taxon>Deinococcus</taxon>
    </lineage>
</organism>
<dbReference type="NCBIfam" id="TIGR02532">
    <property type="entry name" value="IV_pilin_GFxxxE"/>
    <property type="match status" value="1"/>
</dbReference>
<dbReference type="PROSITE" id="PS00409">
    <property type="entry name" value="PROKAR_NTER_METHYL"/>
    <property type="match status" value="1"/>
</dbReference>
<proteinExistence type="predicted"/>
<dbReference type="PATRIC" id="fig|745776.4.peg.3534"/>
<dbReference type="EMBL" id="CP002193">
    <property type="protein sequence ID" value="AFD27428.1"/>
    <property type="molecule type" value="Genomic_DNA"/>
</dbReference>
<keyword evidence="4" id="KW-0998">Cell outer membrane</keyword>
<keyword evidence="5" id="KW-0472">Membrane</keyword>
<dbReference type="HOGENOM" id="CLU_091705_7_4_0"/>
<keyword evidence="6" id="KW-0614">Plasmid</keyword>
<dbReference type="GO" id="GO:0009279">
    <property type="term" value="C:cell outer membrane"/>
    <property type="evidence" value="ECO:0007669"/>
    <property type="project" value="UniProtKB-SubCell"/>
</dbReference>
<evidence type="ECO:0000256" key="4">
    <source>
        <dbReference type="ARBA" id="ARBA00023237"/>
    </source>
</evidence>
<evidence type="ECO:0000256" key="1">
    <source>
        <dbReference type="ARBA" id="ARBA00004203"/>
    </source>
</evidence>
<accession>H8H1N1</accession>
<dbReference type="InterPro" id="IPR045584">
    <property type="entry name" value="Pilin-like"/>
</dbReference>
<dbReference type="Pfam" id="PF07963">
    <property type="entry name" value="N_methyl"/>
    <property type="match status" value="1"/>
</dbReference>
<dbReference type="Proteomes" id="UP000007575">
    <property type="component" value="Plasmid P2"/>
</dbReference>
<evidence type="ECO:0000313" key="7">
    <source>
        <dbReference type="Proteomes" id="UP000007575"/>
    </source>
</evidence>
<name>H8H1N1_DEIGI</name>
<keyword evidence="3" id="KW-0574">Periplasm</keyword>